<protein>
    <submittedName>
        <fullName evidence="1">Uncharacterized protein</fullName>
    </submittedName>
</protein>
<sequence length="205" mass="23182">MENEDYAGEFHSGQIQNNRPEALQTWKATSRNVETIRRLANSMGGNPEISIMGGRAEASVITEKTRIKVRLHGQDSIRREMLLWKHGKVIHHCDGRSFLSPDEKFGESCGCPPDLARQKQEAKLGTGPQPVTSISFQLEDVPDLGMFSLRSNSWDLYESAVTTQSRIEEKKGTSPGELSLEFRKFRFRNTLQAIQIRPIVKLVNQ</sequence>
<organism evidence="1 2">
    <name type="scientific">Streptomyces niveiscabiei</name>
    <dbReference type="NCBI Taxonomy" id="164115"/>
    <lineage>
        <taxon>Bacteria</taxon>
        <taxon>Bacillati</taxon>
        <taxon>Actinomycetota</taxon>
        <taxon>Actinomycetes</taxon>
        <taxon>Kitasatosporales</taxon>
        <taxon>Streptomycetaceae</taxon>
        <taxon>Streptomyces</taxon>
    </lineage>
</organism>
<accession>A0ABW9I4G3</accession>
<gene>
    <name evidence="1" type="ORF">ACKI18_41865</name>
</gene>
<dbReference type="EMBL" id="JBJVNI010000032">
    <property type="protein sequence ID" value="MFM9615220.1"/>
    <property type="molecule type" value="Genomic_DNA"/>
</dbReference>
<dbReference type="Proteomes" id="UP001631957">
    <property type="component" value="Unassembled WGS sequence"/>
</dbReference>
<evidence type="ECO:0000313" key="2">
    <source>
        <dbReference type="Proteomes" id="UP001631957"/>
    </source>
</evidence>
<proteinExistence type="predicted"/>
<evidence type="ECO:0000313" key="1">
    <source>
        <dbReference type="EMBL" id="MFM9615220.1"/>
    </source>
</evidence>
<dbReference type="Pfam" id="PF18897">
    <property type="entry name" value="Gp3-like"/>
    <property type="match status" value="1"/>
</dbReference>
<keyword evidence="2" id="KW-1185">Reference proteome</keyword>
<comment type="caution">
    <text evidence="1">The sequence shown here is derived from an EMBL/GenBank/DDBJ whole genome shotgun (WGS) entry which is preliminary data.</text>
</comment>
<reference evidence="1 2" key="1">
    <citation type="submission" date="2024-12" db="EMBL/GenBank/DDBJ databases">
        <title>Forecasting of Potato common scab and diversities of Pathogenic streptomyces spp. in china.</title>
        <authorList>
            <person name="Handique U."/>
            <person name="Wu J."/>
        </authorList>
    </citation>
    <scope>NUCLEOTIDE SEQUENCE [LARGE SCALE GENOMIC DNA]</scope>
    <source>
        <strain evidence="1 2">ZRIMU1530</strain>
    </source>
</reference>
<dbReference type="InterPro" id="IPR043991">
    <property type="entry name" value="Gp3-like"/>
</dbReference>
<name>A0ABW9I4G3_9ACTN</name>
<dbReference type="RefSeq" id="WP_409123492.1">
    <property type="nucleotide sequence ID" value="NZ_JBJVNI010000032.1"/>
</dbReference>